<dbReference type="Pfam" id="PF01541">
    <property type="entry name" value="GIY-YIG"/>
    <property type="match status" value="1"/>
</dbReference>
<name>A0A3N1ZTU9_9ACTN</name>
<dbReference type="EMBL" id="RKHG01000001">
    <property type="protein sequence ID" value="ROR54283.1"/>
    <property type="molecule type" value="Genomic_DNA"/>
</dbReference>
<comment type="similarity">
    <text evidence="1">Belongs to the UPF0213 family.</text>
</comment>
<dbReference type="RefSeq" id="WP_123575442.1">
    <property type="nucleotide sequence ID" value="NZ_RKHG01000001.1"/>
</dbReference>
<dbReference type="CDD" id="cd10456">
    <property type="entry name" value="GIY-YIG_UPF0213"/>
    <property type="match status" value="1"/>
</dbReference>
<dbReference type="InterPro" id="IPR035901">
    <property type="entry name" value="GIY-YIG_endonuc_sf"/>
</dbReference>
<dbReference type="AlphaFoldDB" id="A0A3N1ZTU9"/>
<proteinExistence type="inferred from homology"/>
<comment type="caution">
    <text evidence="3">The sequence shown here is derived from an EMBL/GenBank/DDBJ whole genome shotgun (WGS) entry which is preliminary data.</text>
</comment>
<keyword evidence="3" id="KW-0540">Nuclease</keyword>
<keyword evidence="3" id="KW-0255">Endonuclease</keyword>
<keyword evidence="3" id="KW-0378">Hydrolase</keyword>
<protein>
    <submittedName>
        <fullName evidence="3">Putative endonuclease</fullName>
    </submittedName>
</protein>
<dbReference type="GO" id="GO:0004519">
    <property type="term" value="F:endonuclease activity"/>
    <property type="evidence" value="ECO:0007669"/>
    <property type="project" value="UniProtKB-KW"/>
</dbReference>
<evidence type="ECO:0000256" key="1">
    <source>
        <dbReference type="ARBA" id="ARBA00007435"/>
    </source>
</evidence>
<accession>A0A3N1ZTU9</accession>
<reference evidence="3 4" key="1">
    <citation type="submission" date="2018-11" db="EMBL/GenBank/DDBJ databases">
        <title>Sequencing the genomes of 1000 actinobacteria strains.</title>
        <authorList>
            <person name="Klenk H.-P."/>
        </authorList>
    </citation>
    <scope>NUCLEOTIDE SEQUENCE [LARGE SCALE GENOMIC DNA]</scope>
    <source>
        <strain evidence="3 4">DSM 10546</strain>
    </source>
</reference>
<feature type="domain" description="GIY-YIG" evidence="2">
    <location>
        <begin position="1"/>
        <end position="93"/>
    </location>
</feature>
<dbReference type="InterPro" id="IPR000305">
    <property type="entry name" value="GIY-YIG_endonuc"/>
</dbReference>
<dbReference type="SUPFAM" id="SSF82771">
    <property type="entry name" value="GIY-YIG endonuclease"/>
    <property type="match status" value="1"/>
</dbReference>
<dbReference type="PROSITE" id="PS50164">
    <property type="entry name" value="GIY_YIG"/>
    <property type="match status" value="1"/>
</dbReference>
<dbReference type="InterPro" id="IPR050190">
    <property type="entry name" value="UPF0213_domain"/>
</dbReference>
<organism evidence="3 4">
    <name type="scientific">Luteococcus japonicus</name>
    <dbReference type="NCBI Taxonomy" id="33984"/>
    <lineage>
        <taxon>Bacteria</taxon>
        <taxon>Bacillati</taxon>
        <taxon>Actinomycetota</taxon>
        <taxon>Actinomycetes</taxon>
        <taxon>Propionibacteriales</taxon>
        <taxon>Propionibacteriaceae</taxon>
        <taxon>Luteococcus</taxon>
    </lineage>
</organism>
<evidence type="ECO:0000259" key="2">
    <source>
        <dbReference type="PROSITE" id="PS50164"/>
    </source>
</evidence>
<evidence type="ECO:0000313" key="4">
    <source>
        <dbReference type="Proteomes" id="UP000275749"/>
    </source>
</evidence>
<dbReference type="Gene3D" id="3.40.1440.10">
    <property type="entry name" value="GIY-YIG endonuclease"/>
    <property type="match status" value="1"/>
</dbReference>
<gene>
    <name evidence="3" type="ORF">EDD41_1480</name>
</gene>
<dbReference type="PANTHER" id="PTHR34477">
    <property type="entry name" value="UPF0213 PROTEIN YHBQ"/>
    <property type="match status" value="1"/>
</dbReference>
<dbReference type="Proteomes" id="UP000275749">
    <property type="component" value="Unassembled WGS sequence"/>
</dbReference>
<dbReference type="PANTHER" id="PTHR34477:SF1">
    <property type="entry name" value="UPF0213 PROTEIN YHBQ"/>
    <property type="match status" value="1"/>
</dbReference>
<evidence type="ECO:0000313" key="3">
    <source>
        <dbReference type="EMBL" id="ROR54283.1"/>
    </source>
</evidence>
<sequence>MTWDYMHRCSDGTLYVGRTKNLENRLHQHASGHRASHTAERLPIQLVWFQEFSNVGDAWRRERKLHGWGAQKREALIRGWGEIKRLAKPPSQR</sequence>